<feature type="domain" description="Nudix hydrolase" evidence="3">
    <location>
        <begin position="39"/>
        <end position="170"/>
    </location>
</feature>
<dbReference type="SUPFAM" id="SSF55811">
    <property type="entry name" value="Nudix"/>
    <property type="match status" value="1"/>
</dbReference>
<name>A0A6J6R974_9ZZZZ</name>
<dbReference type="PANTHER" id="PTHR11839">
    <property type="entry name" value="UDP/ADP-SUGAR PYROPHOSPHATASE"/>
    <property type="match status" value="1"/>
</dbReference>
<evidence type="ECO:0000259" key="3">
    <source>
        <dbReference type="PROSITE" id="PS51462"/>
    </source>
</evidence>
<organism evidence="4">
    <name type="scientific">freshwater metagenome</name>
    <dbReference type="NCBI Taxonomy" id="449393"/>
    <lineage>
        <taxon>unclassified sequences</taxon>
        <taxon>metagenomes</taxon>
        <taxon>ecological metagenomes</taxon>
    </lineage>
</organism>
<dbReference type="GO" id="GO:0019693">
    <property type="term" value="P:ribose phosphate metabolic process"/>
    <property type="evidence" value="ECO:0007669"/>
    <property type="project" value="TreeGrafter"/>
</dbReference>
<dbReference type="EMBL" id="CAEZXS010000307">
    <property type="protein sequence ID" value="CAB4718048.1"/>
    <property type="molecule type" value="Genomic_DNA"/>
</dbReference>
<dbReference type="GO" id="GO:0006753">
    <property type="term" value="P:nucleoside phosphate metabolic process"/>
    <property type="evidence" value="ECO:0007669"/>
    <property type="project" value="TreeGrafter"/>
</dbReference>
<evidence type="ECO:0000313" key="6">
    <source>
        <dbReference type="EMBL" id="CAB4980732.1"/>
    </source>
</evidence>
<reference evidence="4" key="1">
    <citation type="submission" date="2020-05" db="EMBL/GenBank/DDBJ databases">
        <authorList>
            <person name="Chiriac C."/>
            <person name="Salcher M."/>
            <person name="Ghai R."/>
            <person name="Kavagutti S V."/>
        </authorList>
    </citation>
    <scope>NUCLEOTIDE SEQUENCE</scope>
</reference>
<evidence type="ECO:0000313" key="4">
    <source>
        <dbReference type="EMBL" id="CAB4718048.1"/>
    </source>
</evidence>
<protein>
    <submittedName>
        <fullName evidence="4">Unannotated protein</fullName>
    </submittedName>
</protein>
<dbReference type="InterPro" id="IPR000086">
    <property type="entry name" value="NUDIX_hydrolase_dom"/>
</dbReference>
<proteinExistence type="predicted"/>
<evidence type="ECO:0000256" key="1">
    <source>
        <dbReference type="ARBA" id="ARBA00001946"/>
    </source>
</evidence>
<dbReference type="InterPro" id="IPR015797">
    <property type="entry name" value="NUDIX_hydrolase-like_dom_sf"/>
</dbReference>
<evidence type="ECO:0000313" key="8">
    <source>
        <dbReference type="EMBL" id="CAB5069102.1"/>
    </source>
</evidence>
<dbReference type="EMBL" id="CAFBOG010000082">
    <property type="protein sequence ID" value="CAB4980732.1"/>
    <property type="molecule type" value="Genomic_DNA"/>
</dbReference>
<dbReference type="GO" id="GO:0005829">
    <property type="term" value="C:cytosol"/>
    <property type="evidence" value="ECO:0007669"/>
    <property type="project" value="TreeGrafter"/>
</dbReference>
<dbReference type="PROSITE" id="PS51462">
    <property type="entry name" value="NUDIX"/>
    <property type="match status" value="1"/>
</dbReference>
<dbReference type="Pfam" id="PF00293">
    <property type="entry name" value="NUDIX"/>
    <property type="match status" value="1"/>
</dbReference>
<evidence type="ECO:0000313" key="5">
    <source>
        <dbReference type="EMBL" id="CAB4813402.1"/>
    </source>
</evidence>
<evidence type="ECO:0000313" key="7">
    <source>
        <dbReference type="EMBL" id="CAB5032937.1"/>
    </source>
</evidence>
<evidence type="ECO:0000256" key="2">
    <source>
        <dbReference type="ARBA" id="ARBA00022801"/>
    </source>
</evidence>
<dbReference type="EMBL" id="CAFBPW010000078">
    <property type="protein sequence ID" value="CAB5032937.1"/>
    <property type="molecule type" value="Genomic_DNA"/>
</dbReference>
<comment type="cofactor">
    <cofactor evidence="1">
        <name>Mg(2+)</name>
        <dbReference type="ChEBI" id="CHEBI:18420"/>
    </cofactor>
</comment>
<dbReference type="AlphaFoldDB" id="A0A6J6R974"/>
<gene>
    <name evidence="4" type="ORF">UFOPK2582_01777</name>
    <name evidence="5" type="ORF">UFOPK3046_01292</name>
    <name evidence="6" type="ORF">UFOPK3914_01008</name>
    <name evidence="7" type="ORF">UFOPK4173_00828</name>
    <name evidence="8" type="ORF">UFOPK4354_01810</name>
</gene>
<accession>A0A6J6R974</accession>
<dbReference type="Gene3D" id="3.90.79.10">
    <property type="entry name" value="Nucleoside Triphosphate Pyrophosphohydrolase"/>
    <property type="match status" value="1"/>
</dbReference>
<keyword evidence="2" id="KW-0378">Hydrolase</keyword>
<dbReference type="PANTHER" id="PTHR11839:SF18">
    <property type="entry name" value="NUDIX HYDROLASE DOMAIN-CONTAINING PROTEIN"/>
    <property type="match status" value="1"/>
</dbReference>
<dbReference type="EMBL" id="CAFAAQ010000125">
    <property type="protein sequence ID" value="CAB4813402.1"/>
    <property type="molecule type" value="Genomic_DNA"/>
</dbReference>
<dbReference type="EMBL" id="CAFBQW010000272">
    <property type="protein sequence ID" value="CAB5069102.1"/>
    <property type="molecule type" value="Genomic_DNA"/>
</dbReference>
<sequence>MSGFSHLGDTVLHTGYVISLSRSQFQAPDGTLFERDVVRHPGAVSVVPLLESGEVVLVRQYRAAIDQMVLEIPAGKRDVPGEPTEVTAQRELIEEVGFAAGRLDLLSRFHNSIGFSDEESFVYLGRDLTERQMDRQGIEENFMDVVLVPLEQTPAMIGSGEITDAKTVIGLSLAIALLRGA</sequence>
<dbReference type="GO" id="GO:0016787">
    <property type="term" value="F:hydrolase activity"/>
    <property type="evidence" value="ECO:0007669"/>
    <property type="project" value="UniProtKB-KW"/>
</dbReference>